<accession>A0A084VBJ2</accession>
<evidence type="ECO:0000313" key="4">
    <source>
        <dbReference type="Proteomes" id="UP000030765"/>
    </source>
</evidence>
<evidence type="ECO:0000256" key="1">
    <source>
        <dbReference type="SAM" id="MobiDB-lite"/>
    </source>
</evidence>
<feature type="region of interest" description="Disordered" evidence="1">
    <location>
        <begin position="59"/>
        <end position="78"/>
    </location>
</feature>
<dbReference type="AlphaFoldDB" id="A0A084VBJ2"/>
<keyword evidence="4" id="KW-1185">Reference proteome</keyword>
<dbReference type="VEuPathDB" id="VectorBase:ASIC001713"/>
<dbReference type="EMBL" id="KE524413">
    <property type="protein sequence ID" value="KFB35336.1"/>
    <property type="molecule type" value="Genomic_DNA"/>
</dbReference>
<name>A0A084VBJ2_ANOSI</name>
<dbReference type="Proteomes" id="UP000030765">
    <property type="component" value="Unassembled WGS sequence"/>
</dbReference>
<organism evidence="2">
    <name type="scientific">Anopheles sinensis</name>
    <name type="common">Mosquito</name>
    <dbReference type="NCBI Taxonomy" id="74873"/>
    <lineage>
        <taxon>Eukaryota</taxon>
        <taxon>Metazoa</taxon>
        <taxon>Ecdysozoa</taxon>
        <taxon>Arthropoda</taxon>
        <taxon>Hexapoda</taxon>
        <taxon>Insecta</taxon>
        <taxon>Pterygota</taxon>
        <taxon>Neoptera</taxon>
        <taxon>Endopterygota</taxon>
        <taxon>Diptera</taxon>
        <taxon>Nematocera</taxon>
        <taxon>Culicoidea</taxon>
        <taxon>Culicidae</taxon>
        <taxon>Anophelinae</taxon>
        <taxon>Anopheles</taxon>
    </lineage>
</organism>
<proteinExistence type="predicted"/>
<protein>
    <submittedName>
        <fullName evidence="2 3">ABC transporter permease</fullName>
    </submittedName>
</protein>
<dbReference type="EMBL" id="ATLV01007463">
    <property type="status" value="NOT_ANNOTATED_CDS"/>
    <property type="molecule type" value="Genomic_DNA"/>
</dbReference>
<evidence type="ECO:0000313" key="2">
    <source>
        <dbReference type="EMBL" id="KFB35336.1"/>
    </source>
</evidence>
<dbReference type="EnsemblMetazoa" id="ASIC001713-RA">
    <property type="protein sequence ID" value="ASIC001713-PA"/>
    <property type="gene ID" value="ASIC001713"/>
</dbReference>
<evidence type="ECO:0000313" key="3">
    <source>
        <dbReference type="EnsemblMetazoa" id="ASIC001713-PA"/>
    </source>
</evidence>
<sequence>MKIETYSHPEAPSTRATTQPRERLCVRYYSFHPPFLRSLNVMLQGKTILQRIWKLSVHPSKKHKKRMTEPTPNGKKTLPCKAAALRNSAAKKCEEGRANECK</sequence>
<gene>
    <name evidence="2" type="ORF">ZHAS_00001713</name>
</gene>
<reference evidence="2 4" key="1">
    <citation type="journal article" date="2014" name="BMC Genomics">
        <title>Genome sequence of Anopheles sinensis provides insight into genetics basis of mosquito competence for malaria parasites.</title>
        <authorList>
            <person name="Zhou D."/>
            <person name="Zhang D."/>
            <person name="Ding G."/>
            <person name="Shi L."/>
            <person name="Hou Q."/>
            <person name="Ye Y."/>
            <person name="Xu Y."/>
            <person name="Zhou H."/>
            <person name="Xiong C."/>
            <person name="Li S."/>
            <person name="Yu J."/>
            <person name="Hong S."/>
            <person name="Yu X."/>
            <person name="Zou P."/>
            <person name="Chen C."/>
            <person name="Chang X."/>
            <person name="Wang W."/>
            <person name="Lv Y."/>
            <person name="Sun Y."/>
            <person name="Ma L."/>
            <person name="Shen B."/>
            <person name="Zhu C."/>
        </authorList>
    </citation>
    <scope>NUCLEOTIDE SEQUENCE [LARGE SCALE GENOMIC DNA]</scope>
</reference>
<reference evidence="3" key="2">
    <citation type="submission" date="2020-05" db="UniProtKB">
        <authorList>
            <consortium name="EnsemblMetazoa"/>
        </authorList>
    </citation>
    <scope>IDENTIFICATION</scope>
</reference>
<dbReference type="VEuPathDB" id="VectorBase:ASIS004037"/>